<protein>
    <submittedName>
        <fullName evidence="1">Uncharacterized protein</fullName>
    </submittedName>
</protein>
<dbReference type="KEGG" id="jeo:JMA_39720"/>
<dbReference type="AlphaFoldDB" id="A0A0B5ASW4"/>
<dbReference type="HOGENOM" id="CLU_2617273_0_0_9"/>
<geneLocation type="plasmid" evidence="2"/>
<organism evidence="1 2">
    <name type="scientific">Jeotgalibacillus malaysiensis</name>
    <dbReference type="NCBI Taxonomy" id="1508404"/>
    <lineage>
        <taxon>Bacteria</taxon>
        <taxon>Bacillati</taxon>
        <taxon>Bacillota</taxon>
        <taxon>Bacilli</taxon>
        <taxon>Bacillales</taxon>
        <taxon>Caryophanaceae</taxon>
        <taxon>Jeotgalibacillus</taxon>
    </lineage>
</organism>
<evidence type="ECO:0000313" key="2">
    <source>
        <dbReference type="Proteomes" id="UP000031449"/>
    </source>
</evidence>
<reference evidence="1 2" key="1">
    <citation type="submission" date="2014-08" db="EMBL/GenBank/DDBJ databases">
        <title>Complete genome of a marine bacteria Jeotgalibacillus malaysiensis.</title>
        <authorList>
            <person name="Yaakop A.S."/>
            <person name="Chan K.-G."/>
            <person name="Goh K.M."/>
        </authorList>
    </citation>
    <scope>NUCLEOTIDE SEQUENCE [LARGE SCALE GENOMIC DNA]</scope>
    <source>
        <strain evidence="1 2">D5</strain>
        <plasmid evidence="2">Plasmid</plasmid>
    </source>
</reference>
<sequence>MKAKRLKELLAHVDDDCEIFIRNSVNPIGNIQELEQVEESFYSFFGDNISCLILNTSSSKALEEDDEENTIDFIQTQD</sequence>
<proteinExistence type="predicted"/>
<dbReference type="BioCyc" id="JESP1508404:G14D9-13256-MONOMER"/>
<dbReference type="EMBL" id="CP009417">
    <property type="protein sequence ID" value="AJD93290.1"/>
    <property type="molecule type" value="Genomic_DNA"/>
</dbReference>
<dbReference type="OrthoDB" id="9908217at2"/>
<keyword evidence="2" id="KW-1185">Reference proteome</keyword>
<name>A0A0B5ASW4_9BACL</name>
<accession>A0A0B5ASW4</accession>
<keyword evidence="1" id="KW-0614">Plasmid</keyword>
<gene>
    <name evidence="1" type="ORF">JMA_39720</name>
</gene>
<evidence type="ECO:0000313" key="1">
    <source>
        <dbReference type="EMBL" id="AJD93290.1"/>
    </source>
</evidence>
<dbReference type="Proteomes" id="UP000031449">
    <property type="component" value="Plasmid unnamed"/>
</dbReference>